<sequence length="334" mass="39660">MKIGLIDYDGKIPNLALMKLSTYYKQQGHEVYLNIFDRHVDKVFCSVLFTWNRRRAERLKDVYKDITFGGTGWDIKTVLPQEMEHCKPDYDLYTADFLYSRIRGVMKKRSKHKKAEQLANMGVGFTSRGCIRKCEFCYVPEKEGKLYQVAEIKDIINPRSNIITLLDNNFTADPHMIKKCEEIKQRNLIVNLSQGIDVRVMTHEKAAALASVKHLRSIHYAWDLISFENSILRGIQVLSEHIKTYRHMCYMLVGYDTTFYEDLYRFEKLRELKVDPYVMVYNKRKDNLQLNHFARWVNARIYKACDFYDYGPWVKDQERFYEQEAIDGQFELIL</sequence>
<dbReference type="InterPro" id="IPR058240">
    <property type="entry name" value="rSAM_sf"/>
</dbReference>
<dbReference type="AlphaFoldDB" id="A0A8J8MNY7"/>
<proteinExistence type="predicted"/>
<dbReference type="Proteomes" id="UP000683246">
    <property type="component" value="Chromosome"/>
</dbReference>
<reference evidence="1" key="1">
    <citation type="submission" date="2020-07" db="EMBL/GenBank/DDBJ databases">
        <title>Vallitalea pronyensis genome.</title>
        <authorList>
            <person name="Postec A."/>
        </authorList>
    </citation>
    <scope>NUCLEOTIDE SEQUENCE</scope>
    <source>
        <strain evidence="1">FatNI3</strain>
    </source>
</reference>
<evidence type="ECO:0000313" key="2">
    <source>
        <dbReference type="Proteomes" id="UP000683246"/>
    </source>
</evidence>
<dbReference type="SUPFAM" id="SSF102114">
    <property type="entry name" value="Radical SAM enzymes"/>
    <property type="match status" value="1"/>
</dbReference>
<dbReference type="GO" id="GO:0003824">
    <property type="term" value="F:catalytic activity"/>
    <property type="evidence" value="ECO:0007669"/>
    <property type="project" value="InterPro"/>
</dbReference>
<accession>A0A8J8MNY7</accession>
<protein>
    <submittedName>
        <fullName evidence="1">Radical SAM protein</fullName>
    </submittedName>
</protein>
<dbReference type="KEGG" id="vpy:HZI73_22455"/>
<keyword evidence="2" id="KW-1185">Reference proteome</keyword>
<dbReference type="InterPro" id="IPR007197">
    <property type="entry name" value="rSAM"/>
</dbReference>
<evidence type="ECO:0000313" key="1">
    <source>
        <dbReference type="EMBL" id="QUI24892.1"/>
    </source>
</evidence>
<name>A0A8J8MNY7_9FIRM</name>
<dbReference type="EMBL" id="CP058649">
    <property type="protein sequence ID" value="QUI24892.1"/>
    <property type="molecule type" value="Genomic_DNA"/>
</dbReference>
<dbReference type="RefSeq" id="WP_212695592.1">
    <property type="nucleotide sequence ID" value="NZ_CP058649.1"/>
</dbReference>
<dbReference type="SFLD" id="SFLDS00029">
    <property type="entry name" value="Radical_SAM"/>
    <property type="match status" value="1"/>
</dbReference>
<dbReference type="GO" id="GO:0051536">
    <property type="term" value="F:iron-sulfur cluster binding"/>
    <property type="evidence" value="ECO:0007669"/>
    <property type="project" value="InterPro"/>
</dbReference>
<organism evidence="1 2">
    <name type="scientific">Vallitalea pronyensis</name>
    <dbReference type="NCBI Taxonomy" id="1348613"/>
    <lineage>
        <taxon>Bacteria</taxon>
        <taxon>Bacillati</taxon>
        <taxon>Bacillota</taxon>
        <taxon>Clostridia</taxon>
        <taxon>Lachnospirales</taxon>
        <taxon>Vallitaleaceae</taxon>
        <taxon>Vallitalea</taxon>
    </lineage>
</organism>
<gene>
    <name evidence="1" type="ORF">HZI73_22455</name>
</gene>